<gene>
    <name evidence="1" type="ORF">TNCV_2629691</name>
</gene>
<sequence length="120" mass="13909">MVRKVAANDRPNPLASVNFVGLDLKSSIGWHWKQQHERKLYGVIMAFDRKMLEARMSLFKNVRKFDILRFIMSTARRDYIISGALPLITDNSVADSVFLTYETRNICLEWSILLGKQQCT</sequence>
<dbReference type="EMBL" id="BMAU01021296">
    <property type="protein sequence ID" value="GFY10290.1"/>
    <property type="molecule type" value="Genomic_DNA"/>
</dbReference>
<dbReference type="AlphaFoldDB" id="A0A8X6SFK3"/>
<evidence type="ECO:0000313" key="1">
    <source>
        <dbReference type="EMBL" id="GFY10290.1"/>
    </source>
</evidence>
<evidence type="ECO:0000313" key="2">
    <source>
        <dbReference type="Proteomes" id="UP000887159"/>
    </source>
</evidence>
<comment type="caution">
    <text evidence="1">The sequence shown here is derived from an EMBL/GenBank/DDBJ whole genome shotgun (WGS) entry which is preliminary data.</text>
</comment>
<proteinExistence type="predicted"/>
<accession>A0A8X6SFK3</accession>
<name>A0A8X6SFK3_TRICX</name>
<keyword evidence="2" id="KW-1185">Reference proteome</keyword>
<dbReference type="Proteomes" id="UP000887159">
    <property type="component" value="Unassembled WGS sequence"/>
</dbReference>
<reference evidence="1" key="1">
    <citation type="submission" date="2020-08" db="EMBL/GenBank/DDBJ databases">
        <title>Multicomponent nature underlies the extraordinary mechanical properties of spider dragline silk.</title>
        <authorList>
            <person name="Kono N."/>
            <person name="Nakamura H."/>
            <person name="Mori M."/>
            <person name="Yoshida Y."/>
            <person name="Ohtoshi R."/>
            <person name="Malay A.D."/>
            <person name="Moran D.A.P."/>
            <person name="Tomita M."/>
            <person name="Numata K."/>
            <person name="Arakawa K."/>
        </authorList>
    </citation>
    <scope>NUCLEOTIDE SEQUENCE</scope>
</reference>
<protein>
    <submittedName>
        <fullName evidence="1">Uncharacterized protein</fullName>
    </submittedName>
</protein>
<organism evidence="1 2">
    <name type="scientific">Trichonephila clavipes</name>
    <name type="common">Golden silk orbweaver</name>
    <name type="synonym">Nephila clavipes</name>
    <dbReference type="NCBI Taxonomy" id="2585209"/>
    <lineage>
        <taxon>Eukaryota</taxon>
        <taxon>Metazoa</taxon>
        <taxon>Ecdysozoa</taxon>
        <taxon>Arthropoda</taxon>
        <taxon>Chelicerata</taxon>
        <taxon>Arachnida</taxon>
        <taxon>Araneae</taxon>
        <taxon>Araneomorphae</taxon>
        <taxon>Entelegynae</taxon>
        <taxon>Araneoidea</taxon>
        <taxon>Nephilidae</taxon>
        <taxon>Trichonephila</taxon>
    </lineage>
</organism>